<evidence type="ECO:0008006" key="5">
    <source>
        <dbReference type="Google" id="ProtNLM"/>
    </source>
</evidence>
<dbReference type="InterPro" id="IPR008703">
    <property type="entry name" value="NqrA"/>
</dbReference>
<dbReference type="Proteomes" id="UP000070371">
    <property type="component" value="Chromosome"/>
</dbReference>
<reference evidence="3 4" key="1">
    <citation type="submission" date="2016-02" db="EMBL/GenBank/DDBJ databases">
        <title>Complete genome sequence of Halocynthiibacter arcticus PAMC 20958t from arctic marine sediment.</title>
        <authorList>
            <person name="Lee Y.M."/>
            <person name="Baek K."/>
            <person name="Lee H.K."/>
            <person name="Shin S.C."/>
        </authorList>
    </citation>
    <scope>NUCLEOTIDE SEQUENCE [LARGE SCALE GENOMIC DNA]</scope>
    <source>
        <strain evidence="3">PAMC 20958</strain>
    </source>
</reference>
<dbReference type="OrthoDB" id="9774536at2"/>
<evidence type="ECO:0000259" key="2">
    <source>
        <dbReference type="Pfam" id="PF24836"/>
    </source>
</evidence>
<dbReference type="PANTHER" id="PTHR37839:SF1">
    <property type="entry name" value="NA(+)-TRANSLOCATING NADH-QUINONE REDUCTASE SUBUNIT A"/>
    <property type="match status" value="1"/>
</dbReference>
<proteinExistence type="predicted"/>
<sequence>MRTVALMGRDYPGVSFDLCVAENDQVGAGQTLCTDRRHTEICFVAPVAGRVSQIKRGRRRSLDTLEITGQGDAEHVFDIAQAQNDDAALRQLLLKSGAWTSFQTRPFGFLPDPETKPSAIFVTAIDTHPLSADPAKALASQPQNFLRGIEALSRLTDGQVYLSKKPGSPLAPERARL</sequence>
<gene>
    <name evidence="3" type="ORF">RC74_13260</name>
</gene>
<evidence type="ECO:0000259" key="1">
    <source>
        <dbReference type="Pfam" id="PF05896"/>
    </source>
</evidence>
<dbReference type="InterPro" id="IPR056148">
    <property type="entry name" value="NQRA_2nd"/>
</dbReference>
<dbReference type="InterPro" id="IPR056147">
    <property type="entry name" value="NQRA_N"/>
</dbReference>
<feature type="domain" description="NqrA N-terminal barrel-sandwich hybrid" evidence="1">
    <location>
        <begin position="2"/>
        <end position="68"/>
    </location>
</feature>
<dbReference type="AlphaFoldDB" id="A0A126V1D2"/>
<dbReference type="GO" id="GO:0016655">
    <property type="term" value="F:oxidoreductase activity, acting on NAD(P)H, quinone or similar compound as acceptor"/>
    <property type="evidence" value="ECO:0007669"/>
    <property type="project" value="InterPro"/>
</dbReference>
<evidence type="ECO:0000313" key="3">
    <source>
        <dbReference type="EMBL" id="AML52114.1"/>
    </source>
</evidence>
<dbReference type="KEGG" id="hat:RC74_13260"/>
<feature type="domain" description="NqrA second alpha/beta" evidence="2">
    <location>
        <begin position="86"/>
        <end position="170"/>
    </location>
</feature>
<organism evidence="3 4">
    <name type="scientific">Falsihalocynthiibacter arcticus</name>
    <dbReference type="NCBI Taxonomy" id="1579316"/>
    <lineage>
        <taxon>Bacteria</taxon>
        <taxon>Pseudomonadati</taxon>
        <taxon>Pseudomonadota</taxon>
        <taxon>Alphaproteobacteria</taxon>
        <taxon>Rhodobacterales</taxon>
        <taxon>Roseobacteraceae</taxon>
        <taxon>Falsihalocynthiibacter</taxon>
    </lineage>
</organism>
<evidence type="ECO:0000313" key="4">
    <source>
        <dbReference type="Proteomes" id="UP000070371"/>
    </source>
</evidence>
<accession>A0A126V1D2</accession>
<dbReference type="EMBL" id="CP014327">
    <property type="protein sequence ID" value="AML52114.1"/>
    <property type="molecule type" value="Genomic_DNA"/>
</dbReference>
<dbReference type="Pfam" id="PF05896">
    <property type="entry name" value="NQRA_N"/>
    <property type="match status" value="1"/>
</dbReference>
<dbReference type="STRING" id="1579316.RC74_13260"/>
<protein>
    <recommendedName>
        <fullName evidence="5">Na(+)-translocating NADH-quinone reductase subunit A C-terminal domain-containing protein</fullName>
    </recommendedName>
</protein>
<dbReference type="PANTHER" id="PTHR37839">
    <property type="entry name" value="NA(+)-TRANSLOCATING NADH-QUINONE REDUCTASE SUBUNIT A"/>
    <property type="match status" value="1"/>
</dbReference>
<dbReference type="GO" id="GO:0006814">
    <property type="term" value="P:sodium ion transport"/>
    <property type="evidence" value="ECO:0007669"/>
    <property type="project" value="InterPro"/>
</dbReference>
<name>A0A126V1D2_9RHOB</name>
<dbReference type="Pfam" id="PF24836">
    <property type="entry name" value="NQRA_2nd"/>
    <property type="match status" value="1"/>
</dbReference>
<keyword evidence="4" id="KW-1185">Reference proteome</keyword>